<proteinExistence type="predicted"/>
<organism evidence="1 2">
    <name type="scientific">Alkalibacillus haloalkaliphilus</name>
    <dbReference type="NCBI Taxonomy" id="94136"/>
    <lineage>
        <taxon>Bacteria</taxon>
        <taxon>Bacillati</taxon>
        <taxon>Bacillota</taxon>
        <taxon>Bacilli</taxon>
        <taxon>Bacillales</taxon>
        <taxon>Bacillaceae</taxon>
        <taxon>Alkalibacillus</taxon>
    </lineage>
</organism>
<reference evidence="1 2" key="1">
    <citation type="submission" date="2019-07" db="EMBL/GenBank/DDBJ databases">
        <title>Whole genome shotgun sequence of Alkalibacillus haloalkaliphilus NBRC 103110.</title>
        <authorList>
            <person name="Hosoyama A."/>
            <person name="Uohara A."/>
            <person name="Ohji S."/>
            <person name="Ichikawa N."/>
        </authorList>
    </citation>
    <scope>NUCLEOTIDE SEQUENCE [LARGE SCALE GENOMIC DNA]</scope>
    <source>
        <strain evidence="1 2">NBRC 103110</strain>
    </source>
</reference>
<dbReference type="Proteomes" id="UP000321440">
    <property type="component" value="Unassembled WGS sequence"/>
</dbReference>
<evidence type="ECO:0008006" key="3">
    <source>
        <dbReference type="Google" id="ProtNLM"/>
    </source>
</evidence>
<protein>
    <recommendedName>
        <fullName evidence="3">Hydrolase</fullName>
    </recommendedName>
</protein>
<evidence type="ECO:0000313" key="2">
    <source>
        <dbReference type="Proteomes" id="UP000321440"/>
    </source>
</evidence>
<dbReference type="RefSeq" id="WP_146818266.1">
    <property type="nucleotide sequence ID" value="NZ_BJYA01000022.1"/>
</dbReference>
<sequence>MDNEKRKFYVSIESGEISEYKAGNNDDFIIYGDPEEIIALRELFDDLKGAEGATGFRATIPFKEYHNDDENDSYDYHFMKCYKMIHNLGDEATKQHIETMPFYNQFDKISDEQ</sequence>
<keyword evidence="2" id="KW-1185">Reference proteome</keyword>
<dbReference type="AlphaFoldDB" id="A0A511W8D3"/>
<accession>A0A511W8D3</accession>
<evidence type="ECO:0000313" key="1">
    <source>
        <dbReference type="EMBL" id="GEN46981.1"/>
    </source>
</evidence>
<comment type="caution">
    <text evidence="1">The sequence shown here is derived from an EMBL/GenBank/DDBJ whole genome shotgun (WGS) entry which is preliminary data.</text>
</comment>
<name>A0A511W8D3_9BACI</name>
<dbReference type="OrthoDB" id="2706506at2"/>
<gene>
    <name evidence="1" type="ORF">AHA02nite_27570</name>
</gene>
<dbReference type="EMBL" id="BJYA01000022">
    <property type="protein sequence ID" value="GEN46981.1"/>
    <property type="molecule type" value="Genomic_DNA"/>
</dbReference>